<evidence type="ECO:0000259" key="4">
    <source>
        <dbReference type="PROSITE" id="PS51459"/>
    </source>
</evidence>
<dbReference type="Pfam" id="PF02661">
    <property type="entry name" value="Fic"/>
    <property type="match status" value="1"/>
</dbReference>
<accession>A0A9X4AN26</accession>
<gene>
    <name evidence="5" type="ORF">NC797_16245</name>
</gene>
<feature type="binding site" evidence="2">
    <location>
        <begin position="209"/>
        <end position="210"/>
    </location>
    <ligand>
        <name>ATP</name>
        <dbReference type="ChEBI" id="CHEBI:30616"/>
    </ligand>
</feature>
<comment type="caution">
    <text evidence="5">The sequence shown here is derived from an EMBL/GenBank/DDBJ whole genome shotgun (WGS) entry which is preliminary data.</text>
</comment>
<dbReference type="Proteomes" id="UP001145050">
    <property type="component" value="Unassembled WGS sequence"/>
</dbReference>
<dbReference type="InterPro" id="IPR003812">
    <property type="entry name" value="Fido"/>
</dbReference>
<keyword evidence="6" id="KW-1185">Reference proteome</keyword>
<dbReference type="PANTHER" id="PTHR13504">
    <property type="entry name" value="FIDO DOMAIN-CONTAINING PROTEIN DDB_G0283145"/>
    <property type="match status" value="1"/>
</dbReference>
<dbReference type="RefSeq" id="WP_272437871.1">
    <property type="nucleotide sequence ID" value="NZ_JAMQKB010000028.1"/>
</dbReference>
<keyword evidence="2" id="KW-0547">Nucleotide-binding</keyword>
<feature type="binding site" evidence="2">
    <location>
        <begin position="175"/>
        <end position="182"/>
    </location>
    <ligand>
        <name>ATP</name>
        <dbReference type="ChEBI" id="CHEBI:30616"/>
    </ligand>
</feature>
<reference evidence="5" key="1">
    <citation type="submission" date="2022-06" db="EMBL/GenBank/DDBJ databases">
        <title>Aquibacillus sp. a new bacterium isolated from soil saline samples.</title>
        <authorList>
            <person name="Galisteo C."/>
            <person name="De La Haba R."/>
            <person name="Sanchez-Porro C."/>
            <person name="Ventosa A."/>
        </authorList>
    </citation>
    <scope>NUCLEOTIDE SEQUENCE</scope>
    <source>
        <strain evidence="5">3ASR75-11</strain>
    </source>
</reference>
<dbReference type="SUPFAM" id="SSF140931">
    <property type="entry name" value="Fic-like"/>
    <property type="match status" value="1"/>
</dbReference>
<feature type="site" description="Important for autoinhibition of adenylyltransferase activity" evidence="3">
    <location>
        <position position="42"/>
    </location>
</feature>
<dbReference type="GO" id="GO:0005524">
    <property type="term" value="F:ATP binding"/>
    <property type="evidence" value="ECO:0007669"/>
    <property type="project" value="UniProtKB-KW"/>
</dbReference>
<dbReference type="PANTHER" id="PTHR13504:SF38">
    <property type="entry name" value="FIDO DOMAIN-CONTAINING PROTEIN"/>
    <property type="match status" value="1"/>
</dbReference>
<dbReference type="EMBL" id="JAMQKB010000028">
    <property type="protein sequence ID" value="MDC3426052.1"/>
    <property type="molecule type" value="Genomic_DNA"/>
</dbReference>
<evidence type="ECO:0000256" key="3">
    <source>
        <dbReference type="PIRSR" id="PIRSR640198-3"/>
    </source>
</evidence>
<protein>
    <submittedName>
        <fullName evidence="5">Fic family protein</fullName>
    </submittedName>
</protein>
<evidence type="ECO:0000256" key="1">
    <source>
        <dbReference type="PIRSR" id="PIRSR640198-1"/>
    </source>
</evidence>
<name>A0A9X4AN26_9BACI</name>
<dbReference type="InterPro" id="IPR036597">
    <property type="entry name" value="Fido-like_dom_sf"/>
</dbReference>
<evidence type="ECO:0000256" key="2">
    <source>
        <dbReference type="PIRSR" id="PIRSR640198-2"/>
    </source>
</evidence>
<proteinExistence type="predicted"/>
<dbReference type="Gene3D" id="1.10.3290.10">
    <property type="entry name" value="Fido-like domain"/>
    <property type="match status" value="1"/>
</dbReference>
<keyword evidence="2" id="KW-0067">ATP-binding</keyword>
<feature type="domain" description="Fido" evidence="4">
    <location>
        <begin position="92"/>
        <end position="231"/>
    </location>
</feature>
<evidence type="ECO:0000313" key="6">
    <source>
        <dbReference type="Proteomes" id="UP001145050"/>
    </source>
</evidence>
<organism evidence="5 6">
    <name type="scientific">Terrihalobacillus insolitus</name>
    <dbReference type="NCBI Taxonomy" id="2950438"/>
    <lineage>
        <taxon>Bacteria</taxon>
        <taxon>Bacillati</taxon>
        <taxon>Bacillota</taxon>
        <taxon>Bacilli</taxon>
        <taxon>Bacillales</taxon>
        <taxon>Bacillaceae</taxon>
        <taxon>Terrihalobacillus</taxon>
    </lineage>
</organism>
<feature type="active site" evidence="1">
    <location>
        <position position="171"/>
    </location>
</feature>
<dbReference type="PROSITE" id="PS51459">
    <property type="entry name" value="FIDO"/>
    <property type="match status" value="1"/>
</dbReference>
<dbReference type="AlphaFoldDB" id="A0A9X4AN26"/>
<sequence>MYQVITKLKKELDDRRPLSKNVIQNLRETIRILWTYHSNAIEGNTLSLVETKIVLEEGITIGGTTLREHFEAINHAEAIDYVEDLVKKEINLTENVLKDIHRLILRNIDVSNAGKYRNIDVYIKGSQHIPPQPYLIGPQMEDLFLWYSKNKGTMHPVELAARFHFKFVYIHPFIDGNGRTARLLMNLILMQNGYPPAIIKVDLEQRVKYYKALEKASVDNNVEEFIQFVIDNVEESLRMYLRVARPK</sequence>
<evidence type="ECO:0000313" key="5">
    <source>
        <dbReference type="EMBL" id="MDC3426052.1"/>
    </source>
</evidence>
<dbReference type="InterPro" id="IPR040198">
    <property type="entry name" value="Fido_containing"/>
</dbReference>